<accession>A0A415TUV9</accession>
<proteinExistence type="predicted"/>
<gene>
    <name evidence="2" type="ORF">DWZ31_09465</name>
    <name evidence="1" type="ORF">GCK47_05685</name>
</gene>
<sequence>MIGNGGKEIFFLCLLHYNDICKVKQQFTGGERKVVKLNILNMKNFLGTVNACIGKVYMLCPNGKKQNINGEERIQDSLWRQYFQNKNCLCLILEIPNPTDYMKIVSYYAGDC</sequence>
<comment type="caution">
    <text evidence="2">The sequence shown here is derived from an EMBL/GenBank/DDBJ whole genome shotgun (WGS) entry which is preliminary data.</text>
</comment>
<dbReference type="EMBL" id="QRQN01000010">
    <property type="protein sequence ID" value="RHN08094.1"/>
    <property type="molecule type" value="Genomic_DNA"/>
</dbReference>
<dbReference type="Proteomes" id="UP000479531">
    <property type="component" value="Unassembled WGS sequence"/>
</dbReference>
<name>A0A415TUV9_9FIRM</name>
<evidence type="ECO:0000313" key="3">
    <source>
        <dbReference type="Proteomes" id="UP000283586"/>
    </source>
</evidence>
<evidence type="ECO:0000313" key="2">
    <source>
        <dbReference type="EMBL" id="RHN08094.1"/>
    </source>
</evidence>
<dbReference type="AlphaFoldDB" id="A0A415TUV9"/>
<reference evidence="2 3" key="1">
    <citation type="submission" date="2018-08" db="EMBL/GenBank/DDBJ databases">
        <title>A genome reference for cultivated species of the human gut microbiota.</title>
        <authorList>
            <person name="Zou Y."/>
            <person name="Xue W."/>
            <person name="Luo G."/>
        </authorList>
    </citation>
    <scope>NUCLEOTIDE SEQUENCE [LARGE SCALE GENOMIC DNA]</scope>
    <source>
        <strain evidence="2 3">AF31-21AC</strain>
    </source>
</reference>
<organism evidence="2 3">
    <name type="scientific">Roseburia intestinalis</name>
    <dbReference type="NCBI Taxonomy" id="166486"/>
    <lineage>
        <taxon>Bacteria</taxon>
        <taxon>Bacillati</taxon>
        <taxon>Bacillota</taxon>
        <taxon>Clostridia</taxon>
        <taxon>Lachnospirales</taxon>
        <taxon>Lachnospiraceae</taxon>
        <taxon>Roseburia</taxon>
    </lineage>
</organism>
<evidence type="ECO:0000313" key="1">
    <source>
        <dbReference type="EMBL" id="MVQ45201.1"/>
    </source>
</evidence>
<dbReference type="Proteomes" id="UP000283586">
    <property type="component" value="Unassembled WGS sequence"/>
</dbReference>
<protein>
    <submittedName>
        <fullName evidence="2">Uncharacterized protein</fullName>
    </submittedName>
</protein>
<evidence type="ECO:0000313" key="4">
    <source>
        <dbReference type="Proteomes" id="UP000479531"/>
    </source>
</evidence>
<reference evidence="1 4" key="2">
    <citation type="submission" date="2019-10" db="EMBL/GenBank/DDBJ databases">
        <title>Roseburia spp. ameliorate alcoholic fatty liver via restoration of gut barrier function.</title>
        <authorList>
            <person name="Seo B."/>
            <person name="Ko G."/>
        </authorList>
    </citation>
    <scope>NUCLEOTIDE SEQUENCE [LARGE SCALE GENOMIC DNA]</scope>
    <source>
        <strain evidence="1 4">SNUG30017</strain>
    </source>
</reference>
<dbReference type="EMBL" id="WGGT01000005">
    <property type="protein sequence ID" value="MVQ45201.1"/>
    <property type="molecule type" value="Genomic_DNA"/>
</dbReference>